<dbReference type="GO" id="GO:0015074">
    <property type="term" value="P:DNA integration"/>
    <property type="evidence" value="ECO:0007669"/>
    <property type="project" value="InterPro"/>
</dbReference>
<dbReference type="PANTHER" id="PTHR46889">
    <property type="entry name" value="TRANSPOSASE INSF FOR INSERTION SEQUENCE IS3B-RELATED"/>
    <property type="match status" value="1"/>
</dbReference>
<dbReference type="InterPro" id="IPR036397">
    <property type="entry name" value="RNaseH_sf"/>
</dbReference>
<keyword evidence="3" id="KW-1185">Reference proteome</keyword>
<organism evidence="2 3">
    <name type="scientific">Mesobacillus zeae</name>
    <dbReference type="NCBI Taxonomy" id="1917180"/>
    <lineage>
        <taxon>Bacteria</taxon>
        <taxon>Bacillati</taxon>
        <taxon>Bacillota</taxon>
        <taxon>Bacilli</taxon>
        <taxon>Bacillales</taxon>
        <taxon>Bacillaceae</taxon>
        <taxon>Mesobacillus</taxon>
    </lineage>
</organism>
<comment type="caution">
    <text evidence="2">The sequence shown here is derived from an EMBL/GenBank/DDBJ whole genome shotgun (WGS) entry which is preliminary data.</text>
</comment>
<protein>
    <submittedName>
        <fullName evidence="2">IS3 family transposase</fullName>
    </submittedName>
</protein>
<dbReference type="GO" id="GO:0003676">
    <property type="term" value="F:nucleic acid binding"/>
    <property type="evidence" value="ECO:0007669"/>
    <property type="project" value="InterPro"/>
</dbReference>
<dbReference type="InterPro" id="IPR001584">
    <property type="entry name" value="Integrase_cat-core"/>
</dbReference>
<accession>A0A398B0R4</accession>
<dbReference type="Proteomes" id="UP000265816">
    <property type="component" value="Unassembled WGS sequence"/>
</dbReference>
<evidence type="ECO:0000259" key="1">
    <source>
        <dbReference type="Pfam" id="PF00665"/>
    </source>
</evidence>
<dbReference type="SUPFAM" id="SSF53098">
    <property type="entry name" value="Ribonuclease H-like"/>
    <property type="match status" value="1"/>
</dbReference>
<dbReference type="Gene3D" id="3.30.420.10">
    <property type="entry name" value="Ribonuclease H-like superfamily/Ribonuclease H"/>
    <property type="match status" value="1"/>
</dbReference>
<reference evidence="2 3" key="1">
    <citation type="submission" date="2018-08" db="EMBL/GenBank/DDBJ databases">
        <title>Bacillus jemisoniae sp. nov., Bacillus chryseoplanitiae sp. nov., Bacillus resnikiae sp. nov., and Bacillus frankliniae sp. nov., isolated from Viking spacecraft and associated surfaces.</title>
        <authorList>
            <person name="Seuylemezian A."/>
            <person name="Vaishampayan P."/>
        </authorList>
    </citation>
    <scope>NUCLEOTIDE SEQUENCE [LARGE SCALE GENOMIC DNA]</scope>
    <source>
        <strain evidence="2 3">JJ-247</strain>
    </source>
</reference>
<feature type="domain" description="Integrase catalytic" evidence="1">
    <location>
        <begin position="23"/>
        <end position="93"/>
    </location>
</feature>
<dbReference type="Pfam" id="PF00665">
    <property type="entry name" value="rve"/>
    <property type="match status" value="1"/>
</dbReference>
<dbReference type="EMBL" id="QWVT01000074">
    <property type="protein sequence ID" value="RID81396.1"/>
    <property type="molecule type" value="Genomic_DNA"/>
</dbReference>
<dbReference type="InterPro" id="IPR050900">
    <property type="entry name" value="Transposase_IS3/IS150/IS904"/>
</dbReference>
<evidence type="ECO:0000313" key="2">
    <source>
        <dbReference type="EMBL" id="RID81396.1"/>
    </source>
</evidence>
<sequence>MSSTAPIEARENVLQQNFSTSKLNEKWVADITYIHTLRDGWCYLATVLDLYSIGYSFSRSMTTELVLDALNNATSVQQPLPGLILHTDLGSQY</sequence>
<name>A0A398B0R4_9BACI</name>
<dbReference type="InterPro" id="IPR012337">
    <property type="entry name" value="RNaseH-like_sf"/>
</dbReference>
<proteinExistence type="predicted"/>
<dbReference type="OrthoDB" id="9781005at2"/>
<dbReference type="AlphaFoldDB" id="A0A398B0R4"/>
<feature type="non-terminal residue" evidence="2">
    <location>
        <position position="93"/>
    </location>
</feature>
<gene>
    <name evidence="2" type="ORF">D1970_21965</name>
</gene>
<evidence type="ECO:0000313" key="3">
    <source>
        <dbReference type="Proteomes" id="UP000265816"/>
    </source>
</evidence>